<dbReference type="eggNOG" id="COG4667">
    <property type="taxonomic scope" value="Bacteria"/>
</dbReference>
<organism evidence="6 7">
    <name type="scientific">Ruminococcus albus 8</name>
    <dbReference type="NCBI Taxonomy" id="246199"/>
    <lineage>
        <taxon>Bacteria</taxon>
        <taxon>Bacillati</taxon>
        <taxon>Bacillota</taxon>
        <taxon>Clostridia</taxon>
        <taxon>Eubacteriales</taxon>
        <taxon>Oscillospiraceae</taxon>
        <taxon>Ruminococcus</taxon>
    </lineage>
</organism>
<dbReference type="GO" id="GO:0016787">
    <property type="term" value="F:hydrolase activity"/>
    <property type="evidence" value="ECO:0007669"/>
    <property type="project" value="UniProtKB-UniRule"/>
</dbReference>
<evidence type="ECO:0000313" key="7">
    <source>
        <dbReference type="Proteomes" id="UP000004259"/>
    </source>
</evidence>
<feature type="active site" description="Proton acceptor" evidence="4">
    <location>
        <position position="159"/>
    </location>
</feature>
<dbReference type="CDD" id="cd07208">
    <property type="entry name" value="Pat_hypo_Ecoli_yjju_like"/>
    <property type="match status" value="1"/>
</dbReference>
<dbReference type="SUPFAM" id="SSF52151">
    <property type="entry name" value="FabD/lysophospholipase-like"/>
    <property type="match status" value="1"/>
</dbReference>
<keyword evidence="7" id="KW-1185">Reference proteome</keyword>
<dbReference type="PROSITE" id="PS51635">
    <property type="entry name" value="PNPLA"/>
    <property type="match status" value="1"/>
</dbReference>
<evidence type="ECO:0000256" key="4">
    <source>
        <dbReference type="PROSITE-ProRule" id="PRU01161"/>
    </source>
</evidence>
<dbReference type="InterPro" id="IPR002641">
    <property type="entry name" value="PNPLA_dom"/>
</dbReference>
<protein>
    <submittedName>
        <fullName evidence="6">Phospholipase, patatin family</fullName>
    </submittedName>
</protein>
<dbReference type="InterPro" id="IPR016035">
    <property type="entry name" value="Acyl_Trfase/lysoPLipase"/>
</dbReference>
<dbReference type="Gene3D" id="3.40.1090.10">
    <property type="entry name" value="Cytosolic phospholipase A2 catalytic domain"/>
    <property type="match status" value="2"/>
</dbReference>
<keyword evidence="2 4" id="KW-0442">Lipid degradation</keyword>
<keyword evidence="3 4" id="KW-0443">Lipid metabolism</keyword>
<dbReference type="InterPro" id="IPR037483">
    <property type="entry name" value="YjjU-like"/>
</dbReference>
<feature type="short sequence motif" description="DGA/G" evidence="4">
    <location>
        <begin position="159"/>
        <end position="161"/>
    </location>
</feature>
<dbReference type="EMBL" id="ADKM02000113">
    <property type="protein sequence ID" value="EGC02045.1"/>
    <property type="molecule type" value="Genomic_DNA"/>
</dbReference>
<reference evidence="6 7" key="1">
    <citation type="submission" date="2011-02" db="EMBL/GenBank/DDBJ databases">
        <authorList>
            <person name="Nelson K.E."/>
            <person name="Sutton G."/>
            <person name="Torralba M."/>
            <person name="Durkin S."/>
            <person name="Harkins D."/>
            <person name="Montgomery R."/>
            <person name="Ziemer C."/>
            <person name="Klaassens E."/>
            <person name="Ocuiv P."/>
            <person name="Morrison M."/>
        </authorList>
    </citation>
    <scope>NUCLEOTIDE SEQUENCE [LARGE SCALE GENOMIC DNA]</scope>
    <source>
        <strain evidence="6 7">8</strain>
    </source>
</reference>
<dbReference type="PANTHER" id="PTHR14226:SF25">
    <property type="entry name" value="PHOSPHOESTERASE"/>
    <property type="match status" value="1"/>
</dbReference>
<keyword evidence="1 4" id="KW-0378">Hydrolase</keyword>
<gene>
    <name evidence="6" type="ORF">CUS_4681</name>
</gene>
<dbReference type="Proteomes" id="UP000004259">
    <property type="component" value="Unassembled WGS sequence"/>
</dbReference>
<feature type="short sequence motif" description="GXGXXG" evidence="4">
    <location>
        <begin position="9"/>
        <end position="14"/>
    </location>
</feature>
<dbReference type="AlphaFoldDB" id="E9SFA3"/>
<evidence type="ECO:0000256" key="1">
    <source>
        <dbReference type="ARBA" id="ARBA00022801"/>
    </source>
</evidence>
<dbReference type="RefSeq" id="WP_002851695.1">
    <property type="nucleotide sequence ID" value="NZ_ADKM02000113.1"/>
</dbReference>
<dbReference type="Pfam" id="PF01734">
    <property type="entry name" value="Patatin"/>
    <property type="match status" value="1"/>
</dbReference>
<comment type="caution">
    <text evidence="6">The sequence shown here is derived from an EMBL/GenBank/DDBJ whole genome shotgun (WGS) entry which is preliminary data.</text>
</comment>
<dbReference type="OrthoDB" id="9802424at2"/>
<sequence>MRSGLIMEGGGMTGVFTAGVIDVLMRNNIKFDGAIGVSAGGIFGSNIKSGQIGRAIRFNKKYCQDPRYCSVRSFLFTGDIFGADFCYRQLTYELDPFDHKEFENDPMEFWCAATELETGKAVYHRCRNGLLEDITWLRASASVPVLSRRVEIYDKSYLDGGITDSIPIRFFEKQGYTHNVIILTKPYGYQMRPANYMFWAKLWYQKKYPLFLGAIRHRHIIYNRTMDYIKQKERAGEVVVVRPSHQCEAGLIEHDPALLQKTYNDGVRQCELALDKIKKLLSET</sequence>
<name>E9SFA3_RUMAL</name>
<dbReference type="InterPro" id="IPR050301">
    <property type="entry name" value="NTE"/>
</dbReference>
<evidence type="ECO:0000256" key="3">
    <source>
        <dbReference type="ARBA" id="ARBA00023098"/>
    </source>
</evidence>
<dbReference type="STRING" id="246199.CUS_4681"/>
<evidence type="ECO:0000259" key="5">
    <source>
        <dbReference type="PROSITE" id="PS51635"/>
    </source>
</evidence>
<feature type="active site" description="Nucleophile" evidence="4">
    <location>
        <position position="38"/>
    </location>
</feature>
<evidence type="ECO:0000313" key="6">
    <source>
        <dbReference type="EMBL" id="EGC02045.1"/>
    </source>
</evidence>
<feature type="domain" description="PNPLA" evidence="5">
    <location>
        <begin position="5"/>
        <end position="172"/>
    </location>
</feature>
<dbReference type="PANTHER" id="PTHR14226">
    <property type="entry name" value="NEUROPATHY TARGET ESTERASE/SWISS CHEESE D.MELANOGASTER"/>
    <property type="match status" value="1"/>
</dbReference>
<dbReference type="InterPro" id="IPR045943">
    <property type="entry name" value="DUF6363"/>
</dbReference>
<proteinExistence type="predicted"/>
<feature type="short sequence motif" description="GXSXG" evidence="4">
    <location>
        <begin position="36"/>
        <end position="40"/>
    </location>
</feature>
<evidence type="ECO:0000256" key="2">
    <source>
        <dbReference type="ARBA" id="ARBA00022963"/>
    </source>
</evidence>
<accession>E9SFA3</accession>
<dbReference type="GO" id="GO:0016042">
    <property type="term" value="P:lipid catabolic process"/>
    <property type="evidence" value="ECO:0007669"/>
    <property type="project" value="UniProtKB-UniRule"/>
</dbReference>
<dbReference type="Pfam" id="PF19890">
    <property type="entry name" value="DUF6363"/>
    <property type="match status" value="1"/>
</dbReference>